<organism evidence="2 3">
    <name type="scientific">Candidatus Yanofskybacteria bacterium RIFCSPHIGHO2_01_FULL_39_8b</name>
    <dbReference type="NCBI Taxonomy" id="1802659"/>
    <lineage>
        <taxon>Bacteria</taxon>
        <taxon>Candidatus Yanofskyibacteriota</taxon>
    </lineage>
</organism>
<evidence type="ECO:0000256" key="1">
    <source>
        <dbReference type="SAM" id="MobiDB-lite"/>
    </source>
</evidence>
<dbReference type="EMBL" id="MGIZ01000012">
    <property type="protein sequence ID" value="OGM99673.1"/>
    <property type="molecule type" value="Genomic_DNA"/>
</dbReference>
<dbReference type="Proteomes" id="UP000177594">
    <property type="component" value="Unassembled WGS sequence"/>
</dbReference>
<comment type="caution">
    <text evidence="2">The sequence shown here is derived from an EMBL/GenBank/DDBJ whole genome shotgun (WGS) entry which is preliminary data.</text>
</comment>
<accession>A0A1F8EFQ4</accession>
<proteinExistence type="predicted"/>
<gene>
    <name evidence="2" type="ORF">A2817_03835</name>
</gene>
<evidence type="ECO:0000313" key="2">
    <source>
        <dbReference type="EMBL" id="OGM99673.1"/>
    </source>
</evidence>
<evidence type="ECO:0000313" key="3">
    <source>
        <dbReference type="Proteomes" id="UP000177594"/>
    </source>
</evidence>
<protein>
    <submittedName>
        <fullName evidence="2">Uncharacterized protein</fullName>
    </submittedName>
</protein>
<dbReference type="AlphaFoldDB" id="A0A1F8EFQ4"/>
<feature type="compositionally biased region" description="Basic and acidic residues" evidence="1">
    <location>
        <begin position="14"/>
        <end position="25"/>
    </location>
</feature>
<sequence length="145" mass="16852">MIENRNMGMEFNEPPEHDKEKDGLTQEQRELAEFYLSQYPEKDIPKEERKDCEQAIAEFQSMLVEFEAEHPLVELYAITDLTVEDAPSHPIREPARIALIPIVAKLNYLREETNITAERYAELDSQYKYLSKAVGIINGNKVRHS</sequence>
<name>A0A1F8EFQ4_9BACT</name>
<feature type="region of interest" description="Disordered" evidence="1">
    <location>
        <begin position="1"/>
        <end position="25"/>
    </location>
</feature>
<reference evidence="2 3" key="1">
    <citation type="journal article" date="2016" name="Nat. Commun.">
        <title>Thousands of microbial genomes shed light on interconnected biogeochemical processes in an aquifer system.</title>
        <authorList>
            <person name="Anantharaman K."/>
            <person name="Brown C.T."/>
            <person name="Hug L.A."/>
            <person name="Sharon I."/>
            <person name="Castelle C.J."/>
            <person name="Probst A.J."/>
            <person name="Thomas B.C."/>
            <person name="Singh A."/>
            <person name="Wilkins M.J."/>
            <person name="Karaoz U."/>
            <person name="Brodie E.L."/>
            <person name="Williams K.H."/>
            <person name="Hubbard S.S."/>
            <person name="Banfield J.F."/>
        </authorList>
    </citation>
    <scope>NUCLEOTIDE SEQUENCE [LARGE SCALE GENOMIC DNA]</scope>
</reference>